<dbReference type="EMBL" id="SACO01000001">
    <property type="protein sequence ID" value="RVU07636.1"/>
    <property type="molecule type" value="Genomic_DNA"/>
</dbReference>
<comment type="caution">
    <text evidence="6">The sequence shown here is derived from an EMBL/GenBank/DDBJ whole genome shotgun (WGS) entry which is preliminary data.</text>
</comment>
<evidence type="ECO:0000313" key="7">
    <source>
        <dbReference type="Proteomes" id="UP000282837"/>
    </source>
</evidence>
<organism evidence="6 7">
    <name type="scientific">Novosphingobium umbonatum</name>
    <dbReference type="NCBI Taxonomy" id="1908524"/>
    <lineage>
        <taxon>Bacteria</taxon>
        <taxon>Pseudomonadati</taxon>
        <taxon>Pseudomonadota</taxon>
        <taxon>Alphaproteobacteria</taxon>
        <taxon>Sphingomonadales</taxon>
        <taxon>Sphingomonadaceae</taxon>
        <taxon>Novosphingobium</taxon>
    </lineage>
</organism>
<dbReference type="InterPro" id="IPR000184">
    <property type="entry name" value="Bac_surfAg_D15"/>
</dbReference>
<dbReference type="PANTHER" id="PTHR12815:SF42">
    <property type="entry name" value="BACTERIAL SURFACE ANTIGEN (D15) DOMAIN-CONTAINING PROTEIN"/>
    <property type="match status" value="1"/>
</dbReference>
<evidence type="ECO:0000256" key="4">
    <source>
        <dbReference type="SAM" id="MobiDB-lite"/>
    </source>
</evidence>
<keyword evidence="7" id="KW-1185">Reference proteome</keyword>
<gene>
    <name evidence="6" type="ORF">EOE18_00665</name>
</gene>
<keyword evidence="3" id="KW-0472">Membrane</keyword>
<evidence type="ECO:0000256" key="2">
    <source>
        <dbReference type="ARBA" id="ARBA00022452"/>
    </source>
</evidence>
<dbReference type="Gene3D" id="2.40.160.50">
    <property type="entry name" value="membrane protein fhac: a member of the omp85/tpsb transporter family"/>
    <property type="match status" value="1"/>
</dbReference>
<name>A0A3S2YCL7_9SPHN</name>
<feature type="compositionally biased region" description="Basic and acidic residues" evidence="4">
    <location>
        <begin position="117"/>
        <end position="133"/>
    </location>
</feature>
<dbReference type="Proteomes" id="UP000282837">
    <property type="component" value="Unassembled WGS sequence"/>
</dbReference>
<dbReference type="AlphaFoldDB" id="A0A3S2YCL7"/>
<feature type="domain" description="Bacterial surface antigen (D15)" evidence="5">
    <location>
        <begin position="485"/>
        <end position="780"/>
    </location>
</feature>
<reference evidence="6 7" key="1">
    <citation type="submission" date="2019-01" db="EMBL/GenBank/DDBJ databases">
        <authorList>
            <person name="Chen W.-M."/>
        </authorList>
    </citation>
    <scope>NUCLEOTIDE SEQUENCE [LARGE SCALE GENOMIC DNA]</scope>
    <source>
        <strain evidence="6 7">FSY-9</strain>
    </source>
</reference>
<dbReference type="Pfam" id="PF01103">
    <property type="entry name" value="Omp85"/>
    <property type="match status" value="1"/>
</dbReference>
<evidence type="ECO:0000256" key="1">
    <source>
        <dbReference type="ARBA" id="ARBA00004370"/>
    </source>
</evidence>
<accession>A0A3S2YCL7</accession>
<keyword evidence="2" id="KW-0812">Transmembrane</keyword>
<sequence>MDGTVLPMTNRTSLSAMPPRMPERAELASVGAAVRAAAKSCPCPTAPALARGPAAAASKAFVSTSLIGLGLALLAPPAWAQRRQTDAELQALIPDAAVAKPEEWAKAPPPVPAQEASEAKAEEAAKPVEEAPLRPDSPLPDIAGLDVPWPEDKAEPPILLSDTPDDSDPLVQVLAQASASSAAIPDGKGMLESVLASGRAHLVWPAAGFELRGPIEEKFKLYSALQGTGPRDVEAMSQIVVRGTSDRKLLVQLLRLYGFYDGEVTQSPIFNAGSDGEAGIGAVRFDIAPGARYKIASVTTGHLAATAYPMADLPIKTGAPMDGEALDKAAGDIGKWLGNNGYPFAKVPAPALTIDHANDSGDVDIAVEPAGTYVFGGISSVNPRFLSARHLADIARFRAGQPYKYDDVEDLRRAMLATSLVSGVTVTPRETRAPQGDTPGEVTLDVAFNKAPLHTIAGELGYDTGEGARIGTSWEHRNLLPPEGSLKLRGILGTNEQLLGATVRNANFHGRDRQLTFDLYANNATLTSYAARKVAFATSYERLTNLLFQKPWTWSVGLEAQASEEREGVPSGVTKGRILYLTAALPMRAAFDRTNSLLDPVSGYRWAIRISPETSRARVQFSPYVKVQLDASTYRQTGPVVWAGRLRLATLAGTDINDVAPSRRLYAGGGASIRGYGYNLVGPRNELGEPKGGRSLYEASLEARINTGLMGKKLQLVPFLDGGNVEAGIVPIMRDWRFGAGLGLRYQTDFGPIRLDLGTPLNPRAGDSRIGVYVALGQAF</sequence>
<evidence type="ECO:0000259" key="5">
    <source>
        <dbReference type="Pfam" id="PF01103"/>
    </source>
</evidence>
<keyword evidence="2" id="KW-1134">Transmembrane beta strand</keyword>
<dbReference type="InterPro" id="IPR039910">
    <property type="entry name" value="D15-like"/>
</dbReference>
<evidence type="ECO:0000313" key="6">
    <source>
        <dbReference type="EMBL" id="RVU07636.1"/>
    </source>
</evidence>
<dbReference type="OrthoDB" id="9769707at2"/>
<dbReference type="GO" id="GO:0019867">
    <property type="term" value="C:outer membrane"/>
    <property type="evidence" value="ECO:0007669"/>
    <property type="project" value="InterPro"/>
</dbReference>
<protein>
    <submittedName>
        <fullName evidence="6">Outer membrane protein assembly factor</fullName>
    </submittedName>
</protein>
<evidence type="ECO:0000256" key="3">
    <source>
        <dbReference type="ARBA" id="ARBA00023136"/>
    </source>
</evidence>
<comment type="subcellular location">
    <subcellularLocation>
        <location evidence="1">Membrane</location>
    </subcellularLocation>
</comment>
<dbReference type="PANTHER" id="PTHR12815">
    <property type="entry name" value="SORTING AND ASSEMBLY MACHINERY SAMM50 PROTEIN FAMILY MEMBER"/>
    <property type="match status" value="1"/>
</dbReference>
<proteinExistence type="predicted"/>
<dbReference type="Gene3D" id="3.10.20.310">
    <property type="entry name" value="membrane protein fhac"/>
    <property type="match status" value="1"/>
</dbReference>
<feature type="region of interest" description="Disordered" evidence="4">
    <location>
        <begin position="103"/>
        <end position="150"/>
    </location>
</feature>